<keyword evidence="1" id="KW-0175">Coiled coil</keyword>
<feature type="transmembrane region" description="Helical" evidence="2">
    <location>
        <begin position="12"/>
        <end position="37"/>
    </location>
</feature>
<dbReference type="OrthoDB" id="9809348at2"/>
<dbReference type="AlphaFoldDB" id="A0A1M5VEM8"/>
<keyword evidence="5" id="KW-1185">Reference proteome</keyword>
<evidence type="ECO:0000313" key="5">
    <source>
        <dbReference type="Proteomes" id="UP000184447"/>
    </source>
</evidence>
<dbReference type="Gene3D" id="6.10.340.10">
    <property type="match status" value="1"/>
</dbReference>
<dbReference type="InterPro" id="IPR050640">
    <property type="entry name" value="Bact_2-comp_sensor_kinase"/>
</dbReference>
<protein>
    <submittedName>
        <fullName evidence="4">Two-component system, sensor histidine kinase YesM</fullName>
    </submittedName>
</protein>
<reference evidence="4 5" key="1">
    <citation type="submission" date="2016-11" db="EMBL/GenBank/DDBJ databases">
        <authorList>
            <person name="Jaros S."/>
            <person name="Januszkiewicz K."/>
            <person name="Wedrychowicz H."/>
        </authorList>
    </citation>
    <scope>NUCLEOTIDE SEQUENCE [LARGE SCALE GENOMIC DNA]</scope>
    <source>
        <strain evidence="4 5">DSM 8605</strain>
    </source>
</reference>
<evidence type="ECO:0000256" key="2">
    <source>
        <dbReference type="SAM" id="Phobius"/>
    </source>
</evidence>
<evidence type="ECO:0000256" key="1">
    <source>
        <dbReference type="SAM" id="Coils"/>
    </source>
</evidence>
<dbReference type="Proteomes" id="UP000184447">
    <property type="component" value="Unassembled WGS sequence"/>
</dbReference>
<dbReference type="STRING" id="1121316.SAMN02745207_02247"/>
<gene>
    <name evidence="4" type="ORF">SAMN02745207_02247</name>
</gene>
<dbReference type="PANTHER" id="PTHR34220">
    <property type="entry name" value="SENSOR HISTIDINE KINASE YPDA"/>
    <property type="match status" value="1"/>
</dbReference>
<keyword evidence="2" id="KW-1133">Transmembrane helix</keyword>
<feature type="transmembrane region" description="Helical" evidence="2">
    <location>
        <begin position="288"/>
        <end position="307"/>
    </location>
</feature>
<dbReference type="InterPro" id="IPR010559">
    <property type="entry name" value="Sig_transdc_His_kin_internal"/>
</dbReference>
<dbReference type="GO" id="GO:0000155">
    <property type="term" value="F:phosphorelay sensor kinase activity"/>
    <property type="evidence" value="ECO:0007669"/>
    <property type="project" value="InterPro"/>
</dbReference>
<dbReference type="PANTHER" id="PTHR34220:SF7">
    <property type="entry name" value="SENSOR HISTIDINE KINASE YPDA"/>
    <property type="match status" value="1"/>
</dbReference>
<feature type="coiled-coil region" evidence="1">
    <location>
        <begin position="358"/>
        <end position="385"/>
    </location>
</feature>
<keyword evidence="4" id="KW-0418">Kinase</keyword>
<feature type="domain" description="Signal transduction histidine kinase internal region" evidence="3">
    <location>
        <begin position="378"/>
        <end position="455"/>
    </location>
</feature>
<dbReference type="GO" id="GO:0016020">
    <property type="term" value="C:membrane"/>
    <property type="evidence" value="ECO:0007669"/>
    <property type="project" value="InterPro"/>
</dbReference>
<dbReference type="Gene3D" id="3.30.565.10">
    <property type="entry name" value="Histidine kinase-like ATPase, C-terminal domain"/>
    <property type="match status" value="1"/>
</dbReference>
<name>A0A1M5VEM8_9CLOT</name>
<sequence>MIKKDTKKIHNIYIKNFIIIIVIPILSIGIMAMFMLIRESSNAIDANMELVEKNILDTLENEINDSSLQFSRFLLTNNNQVLDTVALYNIYDGDKQYMYEQLLKNQFNLLVLPKLELAGIQFYMKGEREYYFKNSIELPRNEIKNTKWYKNALEQQDKIHVNVENKSIISNNGSSNNKEKILVLSISPDKYDIFNQIEMGIMYVKSNALNVIESANSWSDHISVYLVDENQTVLAKSDERFEEEILSNSYLKKGKLGGNKYNITKIKNTNWRLVIISRTNFITEEFKLFFLLIVVCISVVFSLFYIFSIKFLGNIVNPLGKLAEVMEKSNISKASVTVEKNVPYEIQVIQGTFNKMVLRIRQLILENEKKEIEKHKEELRALQFQMNPHFLSNTLSTIRFMAQVAKYDGIRKMTESLIQILDCSFRSNESFHTLYEEVEMLNSYLYIMGMRYVNNFEIEFQIDKDCQQCLIPKLILQPLFENSIVHGFDEKQDIGHIVFKVFKEKNYIKIHITDDGKGMSEKEIEDILIKRNENSNKIGIINIYNRLGLYYEQQFNFIISSKIQEYTKVEIVFPYKLRNKENKNV</sequence>
<dbReference type="RefSeq" id="WP_073338526.1">
    <property type="nucleotide sequence ID" value="NZ_FQXM01000011.1"/>
</dbReference>
<keyword evidence="2" id="KW-0812">Transmembrane</keyword>
<keyword evidence="2" id="KW-0472">Membrane</keyword>
<dbReference type="SUPFAM" id="SSF55874">
    <property type="entry name" value="ATPase domain of HSP90 chaperone/DNA topoisomerase II/histidine kinase"/>
    <property type="match status" value="1"/>
</dbReference>
<dbReference type="EMBL" id="FQXM01000011">
    <property type="protein sequence ID" value="SHH73564.1"/>
    <property type="molecule type" value="Genomic_DNA"/>
</dbReference>
<dbReference type="InterPro" id="IPR036890">
    <property type="entry name" value="HATPase_C_sf"/>
</dbReference>
<accession>A0A1M5VEM8</accession>
<evidence type="ECO:0000259" key="3">
    <source>
        <dbReference type="Pfam" id="PF06580"/>
    </source>
</evidence>
<proteinExistence type="predicted"/>
<organism evidence="4 5">
    <name type="scientific">Clostridium grantii DSM 8605</name>
    <dbReference type="NCBI Taxonomy" id="1121316"/>
    <lineage>
        <taxon>Bacteria</taxon>
        <taxon>Bacillati</taxon>
        <taxon>Bacillota</taxon>
        <taxon>Clostridia</taxon>
        <taxon>Eubacteriales</taxon>
        <taxon>Clostridiaceae</taxon>
        <taxon>Clostridium</taxon>
    </lineage>
</organism>
<dbReference type="Pfam" id="PF06580">
    <property type="entry name" value="His_kinase"/>
    <property type="match status" value="1"/>
</dbReference>
<evidence type="ECO:0000313" key="4">
    <source>
        <dbReference type="EMBL" id="SHH73564.1"/>
    </source>
</evidence>
<keyword evidence="4" id="KW-0808">Transferase</keyword>